<feature type="non-terminal residue" evidence="1">
    <location>
        <position position="1"/>
    </location>
</feature>
<dbReference type="EMBL" id="CALNXI010001504">
    <property type="protein sequence ID" value="CAH3170892.1"/>
    <property type="molecule type" value="Genomic_DNA"/>
</dbReference>
<feature type="non-terminal residue" evidence="1">
    <location>
        <position position="88"/>
    </location>
</feature>
<dbReference type="Proteomes" id="UP001159427">
    <property type="component" value="Unassembled WGS sequence"/>
</dbReference>
<proteinExistence type="predicted"/>
<organism evidence="1 2">
    <name type="scientific">Porites evermanni</name>
    <dbReference type="NCBI Taxonomy" id="104178"/>
    <lineage>
        <taxon>Eukaryota</taxon>
        <taxon>Metazoa</taxon>
        <taxon>Cnidaria</taxon>
        <taxon>Anthozoa</taxon>
        <taxon>Hexacorallia</taxon>
        <taxon>Scleractinia</taxon>
        <taxon>Fungiina</taxon>
        <taxon>Poritidae</taxon>
        <taxon>Porites</taxon>
    </lineage>
</organism>
<reference evidence="1 2" key="1">
    <citation type="submission" date="2022-05" db="EMBL/GenBank/DDBJ databases">
        <authorList>
            <consortium name="Genoscope - CEA"/>
            <person name="William W."/>
        </authorList>
    </citation>
    <scope>NUCLEOTIDE SEQUENCE [LARGE SCALE GENOMIC DNA]</scope>
</reference>
<name>A0ABN8QWI4_9CNID</name>
<comment type="caution">
    <text evidence="1">The sequence shown here is derived from an EMBL/GenBank/DDBJ whole genome shotgun (WGS) entry which is preliminary data.</text>
</comment>
<keyword evidence="2" id="KW-1185">Reference proteome</keyword>
<evidence type="ECO:0000313" key="2">
    <source>
        <dbReference type="Proteomes" id="UP001159427"/>
    </source>
</evidence>
<sequence>IDSNHGEFASLSRKATLELQEKDKPNLVYKWSRCLHNSEGKSSIDMDRMPFGSMQYCIEFFSCTHVSQIRETPDYKIWQDTMEAEFGG</sequence>
<gene>
    <name evidence="1" type="ORF">PEVE_00007598</name>
</gene>
<accession>A0ABN8QWI4</accession>
<protein>
    <submittedName>
        <fullName evidence="1">Uncharacterized protein</fullName>
    </submittedName>
</protein>
<evidence type="ECO:0000313" key="1">
    <source>
        <dbReference type="EMBL" id="CAH3170892.1"/>
    </source>
</evidence>